<accession>A0AAF3EPS1</accession>
<name>A0AAF3EPS1_9BILA</name>
<sequence>MNFPVLRQFTFSSALRRNVGDQWIDEEKKVKRKNYALCKIKITCTPSVIRAVPVDFQRIVNSYTQKGLSLIAVARRDLDPDKK</sequence>
<proteinExistence type="predicted"/>
<dbReference type="Proteomes" id="UP000887575">
    <property type="component" value="Unassembled WGS sequence"/>
</dbReference>
<organism evidence="1 2">
    <name type="scientific">Mesorhabditis belari</name>
    <dbReference type="NCBI Taxonomy" id="2138241"/>
    <lineage>
        <taxon>Eukaryota</taxon>
        <taxon>Metazoa</taxon>
        <taxon>Ecdysozoa</taxon>
        <taxon>Nematoda</taxon>
        <taxon>Chromadorea</taxon>
        <taxon>Rhabditida</taxon>
        <taxon>Rhabditina</taxon>
        <taxon>Rhabditomorpha</taxon>
        <taxon>Rhabditoidea</taxon>
        <taxon>Rhabditidae</taxon>
        <taxon>Mesorhabditinae</taxon>
        <taxon>Mesorhabditis</taxon>
    </lineage>
</organism>
<dbReference type="AlphaFoldDB" id="A0AAF3EPS1"/>
<dbReference type="WBParaSite" id="MBELARI_LOCUS16079">
    <property type="protein sequence ID" value="MBELARI_LOCUS16079"/>
    <property type="gene ID" value="MBELARI_LOCUS16079"/>
</dbReference>
<protein>
    <submittedName>
        <fullName evidence="2">Uncharacterized protein</fullName>
    </submittedName>
</protein>
<evidence type="ECO:0000313" key="1">
    <source>
        <dbReference type="Proteomes" id="UP000887575"/>
    </source>
</evidence>
<reference evidence="2" key="1">
    <citation type="submission" date="2024-02" db="UniProtKB">
        <authorList>
            <consortium name="WormBaseParasite"/>
        </authorList>
    </citation>
    <scope>IDENTIFICATION</scope>
</reference>
<evidence type="ECO:0000313" key="2">
    <source>
        <dbReference type="WBParaSite" id="MBELARI_LOCUS16079"/>
    </source>
</evidence>
<keyword evidence="1" id="KW-1185">Reference proteome</keyword>